<sequence length="531" mass="59451">MSGAALFSFASQLDTNYCPTDNELEQIKSFLVEARARLARIDQERDALAGEIAAYEALISPIRRIPDDVLEEIFSACLPPDRNCAMSASDAPLLLSRVCGRWRNVAFRTPSLWSRLHIAQPAVRGWLPMLSKDEAWENMISSKVAQRLAAARQWLERSGDCPLTISFVAAEGSDPHAQAAFFQLLVDYIRRWRAISLKFQLLAGSELREHFNQLQRESAPLLAKFSLDVMGSSTMGEPMNWSTLMLLDGASLTHIDLSYCGPGILSIPIQWHRLTSMSFSENPANVTSEDLAQLFSRTTSLQSLELSFNGTPPPLQTVQAIVSPVQKLWLSEPYNFMAQLVTSELTLLDIQLVREADAGLQTLLHVLSCSKKLETLRIISALGLDPLKQLFSALPTSLRELDVVERGRRSFPLGPRIDDSLLSILNVEGALPRLERMSLALDCDGHFSEDRIVEFLQGRIQAGLERHHSPPLFRRFQLTYARLPAFSTIVDAQSNRLRQFSEVGIDISLQYPPLPSLSPFPAMKVRSVPWW</sequence>
<evidence type="ECO:0000256" key="1">
    <source>
        <dbReference type="SAM" id="Coils"/>
    </source>
</evidence>
<proteinExistence type="predicted"/>
<evidence type="ECO:0000313" key="4">
    <source>
        <dbReference type="Proteomes" id="UP000613580"/>
    </source>
</evidence>
<dbReference type="InterPro" id="IPR001810">
    <property type="entry name" value="F-box_dom"/>
</dbReference>
<comment type="caution">
    <text evidence="3">The sequence shown here is derived from an EMBL/GenBank/DDBJ whole genome shotgun (WGS) entry which is preliminary data.</text>
</comment>
<dbReference type="Pfam" id="PF12937">
    <property type="entry name" value="F-box-like"/>
    <property type="match status" value="1"/>
</dbReference>
<evidence type="ECO:0000313" key="3">
    <source>
        <dbReference type="EMBL" id="KAF7299758.1"/>
    </source>
</evidence>
<feature type="coiled-coil region" evidence="1">
    <location>
        <begin position="31"/>
        <end position="58"/>
    </location>
</feature>
<evidence type="ECO:0000259" key="2">
    <source>
        <dbReference type="Pfam" id="PF12937"/>
    </source>
</evidence>
<keyword evidence="1" id="KW-0175">Coiled coil</keyword>
<reference evidence="3" key="1">
    <citation type="submission" date="2020-05" db="EMBL/GenBank/DDBJ databases">
        <title>Mycena genomes resolve the evolution of fungal bioluminescence.</title>
        <authorList>
            <person name="Tsai I.J."/>
        </authorList>
    </citation>
    <scope>NUCLEOTIDE SEQUENCE</scope>
    <source>
        <strain evidence="3">110903Hualien_Pintung</strain>
    </source>
</reference>
<dbReference type="OrthoDB" id="3266451at2759"/>
<name>A0A8H6SHL8_MYCCL</name>
<dbReference type="AlphaFoldDB" id="A0A8H6SHL8"/>
<keyword evidence="4" id="KW-1185">Reference proteome</keyword>
<dbReference type="InterPro" id="IPR032675">
    <property type="entry name" value="LRR_dom_sf"/>
</dbReference>
<dbReference type="Proteomes" id="UP000613580">
    <property type="component" value="Unassembled WGS sequence"/>
</dbReference>
<dbReference type="Gene3D" id="1.20.1280.50">
    <property type="match status" value="1"/>
</dbReference>
<accession>A0A8H6SHL8</accession>
<dbReference type="EMBL" id="JACAZE010000014">
    <property type="protein sequence ID" value="KAF7299758.1"/>
    <property type="molecule type" value="Genomic_DNA"/>
</dbReference>
<organism evidence="3 4">
    <name type="scientific">Mycena chlorophos</name>
    <name type="common">Agaric fungus</name>
    <name type="synonym">Agaricus chlorophos</name>
    <dbReference type="NCBI Taxonomy" id="658473"/>
    <lineage>
        <taxon>Eukaryota</taxon>
        <taxon>Fungi</taxon>
        <taxon>Dikarya</taxon>
        <taxon>Basidiomycota</taxon>
        <taxon>Agaricomycotina</taxon>
        <taxon>Agaricomycetes</taxon>
        <taxon>Agaricomycetidae</taxon>
        <taxon>Agaricales</taxon>
        <taxon>Marasmiineae</taxon>
        <taxon>Mycenaceae</taxon>
        <taxon>Mycena</taxon>
    </lineage>
</organism>
<gene>
    <name evidence="3" type="ORF">HMN09_00981700</name>
</gene>
<feature type="domain" description="F-box" evidence="2">
    <location>
        <begin position="63"/>
        <end position="118"/>
    </location>
</feature>
<protein>
    <recommendedName>
        <fullName evidence="2">F-box domain-containing protein</fullName>
    </recommendedName>
</protein>
<dbReference type="SUPFAM" id="SSF52047">
    <property type="entry name" value="RNI-like"/>
    <property type="match status" value="1"/>
</dbReference>
<dbReference type="Gene3D" id="3.80.10.10">
    <property type="entry name" value="Ribonuclease Inhibitor"/>
    <property type="match status" value="1"/>
</dbReference>